<comment type="similarity">
    <text evidence="1">Belongs to the SNF7 family.</text>
</comment>
<dbReference type="Gene3D" id="6.10.140.1230">
    <property type="match status" value="1"/>
</dbReference>
<dbReference type="OrthoDB" id="10250120at2759"/>
<dbReference type="STRING" id="67767.A0A0J7L3K2"/>
<dbReference type="Pfam" id="PF03357">
    <property type="entry name" value="Snf7"/>
    <property type="match status" value="1"/>
</dbReference>
<evidence type="ECO:0000256" key="1">
    <source>
        <dbReference type="ARBA" id="ARBA00006190"/>
    </source>
</evidence>
<name>A0A0J7L3K2_LASNI</name>
<dbReference type="EMBL" id="LBMM01000802">
    <property type="protein sequence ID" value="KMQ97457.1"/>
    <property type="molecule type" value="Genomic_DNA"/>
</dbReference>
<dbReference type="GO" id="GO:0000815">
    <property type="term" value="C:ESCRT III complex"/>
    <property type="evidence" value="ECO:0007669"/>
    <property type="project" value="TreeGrafter"/>
</dbReference>
<evidence type="ECO:0000313" key="3">
    <source>
        <dbReference type="Proteomes" id="UP000036403"/>
    </source>
</evidence>
<proteinExistence type="inferred from homology"/>
<dbReference type="GO" id="GO:0009898">
    <property type="term" value="C:cytoplasmic side of plasma membrane"/>
    <property type="evidence" value="ECO:0007669"/>
    <property type="project" value="TreeGrafter"/>
</dbReference>
<protein>
    <submittedName>
        <fullName evidence="2">Charged multivesicular body protein 7-like protein</fullName>
    </submittedName>
</protein>
<dbReference type="PANTHER" id="PTHR22761">
    <property type="entry name" value="CHARGED MULTIVESICULAR BODY PROTEIN"/>
    <property type="match status" value="1"/>
</dbReference>
<reference evidence="2 3" key="1">
    <citation type="submission" date="2015-04" db="EMBL/GenBank/DDBJ databases">
        <title>Lasius niger genome sequencing.</title>
        <authorList>
            <person name="Konorov E.A."/>
            <person name="Nikitin M.A."/>
            <person name="Kirill M.V."/>
            <person name="Chang P."/>
        </authorList>
    </citation>
    <scope>NUCLEOTIDE SEQUENCE [LARGE SCALE GENOMIC DNA]</scope>
    <source>
        <tissue evidence="2">Whole</tissue>
    </source>
</reference>
<dbReference type="Proteomes" id="UP000036403">
    <property type="component" value="Unassembled WGS sequence"/>
</dbReference>
<evidence type="ECO:0000313" key="2">
    <source>
        <dbReference type="EMBL" id="KMQ97457.1"/>
    </source>
</evidence>
<keyword evidence="3" id="KW-1185">Reference proteome</keyword>
<dbReference type="AlphaFoldDB" id="A0A0J7L3K2"/>
<sequence length="216" mass="24678">MKLEVEEGTYKLMKQENELIKEIELMEQEKLNIINEAKSYLAKELRQMAKTCLRRKIELEKTIEKRAQALANLRTLITNIENAHSNSAVLSAYKTASDVLKKIGQNGLMEYDVRDIMDDINEILEEKQEIDAILSETLTFTDSDAELEKELAELLNKDNVSVSNVDVSESNPEIKKLEQRLKDLRMEGLVSLGENIAVQPTVPSHKEKALKESQYL</sequence>
<accession>A0A0J7L3K2</accession>
<dbReference type="InterPro" id="IPR005024">
    <property type="entry name" value="Snf7_fam"/>
</dbReference>
<dbReference type="PANTHER" id="PTHR22761:SF96">
    <property type="entry name" value="BCDNA.GH08385"/>
    <property type="match status" value="1"/>
</dbReference>
<comment type="caution">
    <text evidence="2">The sequence shown here is derived from an EMBL/GenBank/DDBJ whole genome shotgun (WGS) entry which is preliminary data.</text>
</comment>
<dbReference type="GO" id="GO:0032511">
    <property type="term" value="P:late endosome to vacuole transport via multivesicular body sorting pathway"/>
    <property type="evidence" value="ECO:0007669"/>
    <property type="project" value="TreeGrafter"/>
</dbReference>
<dbReference type="GO" id="GO:0005771">
    <property type="term" value="C:multivesicular body"/>
    <property type="evidence" value="ECO:0007669"/>
    <property type="project" value="TreeGrafter"/>
</dbReference>
<gene>
    <name evidence="2" type="ORF">RF55_2203</name>
</gene>
<dbReference type="PaxDb" id="67767-A0A0J7L3K2"/>
<organism evidence="2 3">
    <name type="scientific">Lasius niger</name>
    <name type="common">Black garden ant</name>
    <dbReference type="NCBI Taxonomy" id="67767"/>
    <lineage>
        <taxon>Eukaryota</taxon>
        <taxon>Metazoa</taxon>
        <taxon>Ecdysozoa</taxon>
        <taxon>Arthropoda</taxon>
        <taxon>Hexapoda</taxon>
        <taxon>Insecta</taxon>
        <taxon>Pterygota</taxon>
        <taxon>Neoptera</taxon>
        <taxon>Endopterygota</taxon>
        <taxon>Hymenoptera</taxon>
        <taxon>Apocrita</taxon>
        <taxon>Aculeata</taxon>
        <taxon>Formicoidea</taxon>
        <taxon>Formicidae</taxon>
        <taxon>Formicinae</taxon>
        <taxon>Lasius</taxon>
        <taxon>Lasius</taxon>
    </lineage>
</organism>
<dbReference type="GO" id="GO:0006900">
    <property type="term" value="P:vesicle budding from membrane"/>
    <property type="evidence" value="ECO:0007669"/>
    <property type="project" value="TreeGrafter"/>
</dbReference>